<dbReference type="PROSITE" id="PS51892">
    <property type="entry name" value="SUBTILASE"/>
    <property type="match status" value="1"/>
</dbReference>
<evidence type="ECO:0000259" key="10">
    <source>
        <dbReference type="Pfam" id="PF05922"/>
    </source>
</evidence>
<keyword evidence="3 5" id="KW-0378">Hydrolase</keyword>
<evidence type="ECO:0000259" key="9">
    <source>
        <dbReference type="Pfam" id="PF00082"/>
    </source>
</evidence>
<dbReference type="InterPro" id="IPR036852">
    <property type="entry name" value="Peptidase_S8/S53_dom_sf"/>
</dbReference>
<evidence type="ECO:0000256" key="6">
    <source>
        <dbReference type="RuleBase" id="RU003355"/>
    </source>
</evidence>
<feature type="active site" description="Charge relay system" evidence="5">
    <location>
        <position position="462"/>
    </location>
</feature>
<dbReference type="InterPro" id="IPR000209">
    <property type="entry name" value="Peptidase_S8/S53_dom"/>
</dbReference>
<proteinExistence type="inferred from homology"/>
<keyword evidence="2 5" id="KW-0645">Protease</keyword>
<dbReference type="PRINTS" id="PR00723">
    <property type="entry name" value="SUBTILISIN"/>
</dbReference>
<dbReference type="CDD" id="cd04077">
    <property type="entry name" value="Peptidases_S8_PCSK9_ProteinaseK_like"/>
    <property type="match status" value="1"/>
</dbReference>
<evidence type="ECO:0000256" key="1">
    <source>
        <dbReference type="ARBA" id="ARBA00011073"/>
    </source>
</evidence>
<gene>
    <name evidence="11" type="ORF">SAMN05216252_10194</name>
</gene>
<dbReference type="Gene3D" id="3.40.50.200">
    <property type="entry name" value="Peptidase S8/S53 domain"/>
    <property type="match status" value="1"/>
</dbReference>
<dbReference type="InterPro" id="IPR050131">
    <property type="entry name" value="Peptidase_S8_subtilisin-like"/>
</dbReference>
<dbReference type="GO" id="GO:0005615">
    <property type="term" value="C:extracellular space"/>
    <property type="evidence" value="ECO:0007669"/>
    <property type="project" value="TreeGrafter"/>
</dbReference>
<feature type="active site" description="Charge relay system" evidence="5">
    <location>
        <position position="279"/>
    </location>
</feature>
<evidence type="ECO:0000256" key="2">
    <source>
        <dbReference type="ARBA" id="ARBA00022670"/>
    </source>
</evidence>
<feature type="active site" description="Charge relay system" evidence="5">
    <location>
        <position position="312"/>
    </location>
</feature>
<dbReference type="InterPro" id="IPR023827">
    <property type="entry name" value="Peptidase_S8_Asp-AS"/>
</dbReference>
<keyword evidence="8" id="KW-0732">Signal</keyword>
<keyword evidence="12" id="KW-1185">Reference proteome</keyword>
<evidence type="ECO:0000313" key="11">
    <source>
        <dbReference type="EMBL" id="SNR79861.1"/>
    </source>
</evidence>
<dbReference type="SUPFAM" id="SSF52743">
    <property type="entry name" value="Subtilisin-like"/>
    <property type="match status" value="1"/>
</dbReference>
<feature type="domain" description="Inhibitor I9" evidence="10">
    <location>
        <begin position="68"/>
        <end position="104"/>
    </location>
</feature>
<name>A0A238ZAA9_9ACTN</name>
<feature type="compositionally biased region" description="Pro residues" evidence="7">
    <location>
        <begin position="205"/>
        <end position="217"/>
    </location>
</feature>
<dbReference type="RefSeq" id="WP_089221558.1">
    <property type="nucleotide sequence ID" value="NZ_FZOF01000001.1"/>
</dbReference>
<dbReference type="InterPro" id="IPR022398">
    <property type="entry name" value="Peptidase_S8_His-AS"/>
</dbReference>
<dbReference type="OrthoDB" id="9798386at2"/>
<dbReference type="AlphaFoldDB" id="A0A238ZAA9"/>
<feature type="compositionally biased region" description="Low complexity" evidence="7">
    <location>
        <begin position="181"/>
        <end position="198"/>
    </location>
</feature>
<dbReference type="PROSITE" id="PS00136">
    <property type="entry name" value="SUBTILASE_ASP"/>
    <property type="match status" value="1"/>
</dbReference>
<dbReference type="GO" id="GO:0004252">
    <property type="term" value="F:serine-type endopeptidase activity"/>
    <property type="evidence" value="ECO:0007669"/>
    <property type="project" value="UniProtKB-UniRule"/>
</dbReference>
<reference evidence="11 12" key="1">
    <citation type="submission" date="2017-06" db="EMBL/GenBank/DDBJ databases">
        <authorList>
            <person name="Kim H.J."/>
            <person name="Triplett B.A."/>
        </authorList>
    </citation>
    <scope>NUCLEOTIDE SEQUENCE [LARGE SCALE GENOMIC DNA]</scope>
    <source>
        <strain evidence="11 12">CGMCC 4.1858</strain>
    </source>
</reference>
<feature type="signal peptide" evidence="8">
    <location>
        <begin position="1"/>
        <end position="23"/>
    </location>
</feature>
<feature type="domain" description="Peptidase S8/S53" evidence="9">
    <location>
        <begin position="277"/>
        <end position="495"/>
    </location>
</feature>
<dbReference type="InterPro" id="IPR034193">
    <property type="entry name" value="PCSK9_ProteinaseK-like"/>
</dbReference>
<sequence length="517" mass="51880">MRTSLRRTATAALMTALPAVALAAPLPSAAEPLPGPPGAIPDQYIVTLDHGTAPQTVLGGLGVQPLFTYRHALAGFAARLTPAQVQRVRAAPGVDEVEQDAVVAIPLGEDAPADSDLEPPYPGDVPGEPTGPVDFPQNTAAPGAPGAPMPAGPGPAVSDPAVSGPAVSGPAAPDLTVPYLAEPEPAAPGEAAPAAPGESVAPRPGTKPVPVPSPIPQTVPGTAVPSAPVPDSSGPRSKGLRGMGGFTPWGLTRINNRALGGSGFQVRATGAKVTSYIVDSGIEFSHPDFGGRAVPGYDAIGDGLDGGDCNGHGTHVAGVVGGGYTGVARKTTLVSVRVFPCVGRTSNSAVIAGVDWVAGHAKKPAVANLSLAGRWSQAANRAVEGLAKAGVFPVAAAGNDNLNACFVSPASSRTAFTVGAIDPEDRRAWFSNWGTCVDIHAPGTGILSAYLNGSFRDMDGTSMAAPHVTGIAALYKDTHGDASFEALSAWLTGHAVRNVPIDGGYGTARLSAYTNGL</sequence>
<dbReference type="Proteomes" id="UP000198280">
    <property type="component" value="Unassembled WGS sequence"/>
</dbReference>
<evidence type="ECO:0000256" key="3">
    <source>
        <dbReference type="ARBA" id="ARBA00022801"/>
    </source>
</evidence>
<accession>A0A238ZAA9</accession>
<dbReference type="InterPro" id="IPR037045">
    <property type="entry name" value="S8pro/Inhibitor_I9_sf"/>
</dbReference>
<keyword evidence="4 5" id="KW-0720">Serine protease</keyword>
<dbReference type="InterPro" id="IPR015500">
    <property type="entry name" value="Peptidase_S8_subtilisin-rel"/>
</dbReference>
<dbReference type="Pfam" id="PF00082">
    <property type="entry name" value="Peptidase_S8"/>
    <property type="match status" value="1"/>
</dbReference>
<dbReference type="PANTHER" id="PTHR43806">
    <property type="entry name" value="PEPTIDASE S8"/>
    <property type="match status" value="1"/>
</dbReference>
<dbReference type="PROSITE" id="PS00137">
    <property type="entry name" value="SUBTILASE_HIS"/>
    <property type="match status" value="1"/>
</dbReference>
<dbReference type="GO" id="GO:0006508">
    <property type="term" value="P:proteolysis"/>
    <property type="evidence" value="ECO:0007669"/>
    <property type="project" value="UniProtKB-KW"/>
</dbReference>
<evidence type="ECO:0000256" key="4">
    <source>
        <dbReference type="ARBA" id="ARBA00022825"/>
    </source>
</evidence>
<dbReference type="PROSITE" id="PS00138">
    <property type="entry name" value="SUBTILASE_SER"/>
    <property type="match status" value="1"/>
</dbReference>
<evidence type="ECO:0000256" key="8">
    <source>
        <dbReference type="SAM" id="SignalP"/>
    </source>
</evidence>
<feature type="chain" id="PRO_5012466883" evidence="8">
    <location>
        <begin position="24"/>
        <end position="517"/>
    </location>
</feature>
<dbReference type="EMBL" id="FZOF01000001">
    <property type="protein sequence ID" value="SNR79861.1"/>
    <property type="molecule type" value="Genomic_DNA"/>
</dbReference>
<evidence type="ECO:0000313" key="12">
    <source>
        <dbReference type="Proteomes" id="UP000198280"/>
    </source>
</evidence>
<dbReference type="FunFam" id="3.40.50.200:FF:000014">
    <property type="entry name" value="Proteinase K"/>
    <property type="match status" value="1"/>
</dbReference>
<feature type="region of interest" description="Disordered" evidence="7">
    <location>
        <begin position="110"/>
        <end position="243"/>
    </location>
</feature>
<dbReference type="Gene3D" id="3.30.70.80">
    <property type="entry name" value="Peptidase S8 propeptide/proteinase inhibitor I9"/>
    <property type="match status" value="1"/>
</dbReference>
<evidence type="ECO:0000256" key="5">
    <source>
        <dbReference type="PROSITE-ProRule" id="PRU01240"/>
    </source>
</evidence>
<comment type="similarity">
    <text evidence="1 5 6">Belongs to the peptidase S8 family.</text>
</comment>
<dbReference type="PANTHER" id="PTHR43806:SF11">
    <property type="entry name" value="CEREVISIN-RELATED"/>
    <property type="match status" value="1"/>
</dbReference>
<evidence type="ECO:0000256" key="7">
    <source>
        <dbReference type="SAM" id="MobiDB-lite"/>
    </source>
</evidence>
<dbReference type="Pfam" id="PF05922">
    <property type="entry name" value="Inhibitor_I9"/>
    <property type="match status" value="1"/>
</dbReference>
<protein>
    <submittedName>
        <fullName evidence="11">Serine protease, subtilisin family</fullName>
    </submittedName>
</protein>
<dbReference type="InterPro" id="IPR023828">
    <property type="entry name" value="Peptidase_S8_Ser-AS"/>
</dbReference>
<dbReference type="SUPFAM" id="SSF54897">
    <property type="entry name" value="Protease propeptides/inhibitors"/>
    <property type="match status" value="1"/>
</dbReference>
<dbReference type="InterPro" id="IPR010259">
    <property type="entry name" value="S8pro/Inhibitor_I9"/>
</dbReference>
<organism evidence="11 12">
    <name type="scientific">Actinacidiphila glaucinigra</name>
    <dbReference type="NCBI Taxonomy" id="235986"/>
    <lineage>
        <taxon>Bacteria</taxon>
        <taxon>Bacillati</taxon>
        <taxon>Actinomycetota</taxon>
        <taxon>Actinomycetes</taxon>
        <taxon>Kitasatosporales</taxon>
        <taxon>Streptomycetaceae</taxon>
        <taxon>Actinacidiphila</taxon>
    </lineage>
</organism>